<evidence type="ECO:0000313" key="2">
    <source>
        <dbReference type="Proteomes" id="UP000176996"/>
    </source>
</evidence>
<dbReference type="Proteomes" id="UP000176996">
    <property type="component" value="Unassembled WGS sequence"/>
</dbReference>
<name>A0A1F6BYV8_9BACT</name>
<dbReference type="EMBL" id="MFKK01000004">
    <property type="protein sequence ID" value="OGG42134.1"/>
    <property type="molecule type" value="Genomic_DNA"/>
</dbReference>
<dbReference type="STRING" id="1798471.A3A21_01975"/>
<accession>A0A1F6BYV8</accession>
<gene>
    <name evidence="1" type="ORF">A3A21_01975</name>
</gene>
<dbReference type="AlphaFoldDB" id="A0A1F6BYV8"/>
<proteinExistence type="predicted"/>
<comment type="caution">
    <text evidence="1">The sequence shown here is derived from an EMBL/GenBank/DDBJ whole genome shotgun (WGS) entry which is preliminary data.</text>
</comment>
<protein>
    <submittedName>
        <fullName evidence="1">Uncharacterized protein</fullName>
    </submittedName>
</protein>
<sequence>MKEGKTNKILIAIIILLVLAIGGVVGFKFVKGDEYHGVFLRSGDLYFGKLVRFPSYGLKSVYFVQSNPQNKETPLSIERLANVFWGPEDFLKINKNEIIWTAKLGKESDVLRLIKTNPNLTQQLPQQEKPSDE</sequence>
<reference evidence="1 2" key="1">
    <citation type="journal article" date="2016" name="Nat. Commun.">
        <title>Thousands of microbial genomes shed light on interconnected biogeochemical processes in an aquifer system.</title>
        <authorList>
            <person name="Anantharaman K."/>
            <person name="Brown C.T."/>
            <person name="Hug L.A."/>
            <person name="Sharon I."/>
            <person name="Castelle C.J."/>
            <person name="Probst A.J."/>
            <person name="Thomas B.C."/>
            <person name="Singh A."/>
            <person name="Wilkins M.J."/>
            <person name="Karaoz U."/>
            <person name="Brodie E.L."/>
            <person name="Williams K.H."/>
            <person name="Hubbard S.S."/>
            <person name="Banfield J.F."/>
        </authorList>
    </citation>
    <scope>NUCLEOTIDE SEQUENCE [LARGE SCALE GENOMIC DNA]</scope>
</reference>
<evidence type="ECO:0000313" key="1">
    <source>
        <dbReference type="EMBL" id="OGG42134.1"/>
    </source>
</evidence>
<organism evidence="1 2">
    <name type="scientific">Candidatus Jorgensenbacteria bacterium RIFCSPLOWO2_01_FULL_45_25b</name>
    <dbReference type="NCBI Taxonomy" id="1798471"/>
    <lineage>
        <taxon>Bacteria</taxon>
        <taxon>Candidatus Joergenseniibacteriota</taxon>
    </lineage>
</organism>